<feature type="transmembrane region" description="Helical" evidence="1">
    <location>
        <begin position="122"/>
        <end position="146"/>
    </location>
</feature>
<keyword evidence="1" id="KW-0472">Membrane</keyword>
<evidence type="ECO:0000313" key="2">
    <source>
        <dbReference type="EMBL" id="EGR28370.1"/>
    </source>
</evidence>
<evidence type="ECO:0000256" key="1">
    <source>
        <dbReference type="SAM" id="Phobius"/>
    </source>
</evidence>
<dbReference type="GeneID" id="14904443"/>
<name>G0R2D4_ICHMU</name>
<dbReference type="OrthoDB" id="297709at2759"/>
<protein>
    <submittedName>
        <fullName evidence="2">Uncharacterized protein</fullName>
    </submittedName>
</protein>
<dbReference type="AlphaFoldDB" id="G0R2D4"/>
<dbReference type="Proteomes" id="UP000008983">
    <property type="component" value="Unassembled WGS sequence"/>
</dbReference>
<keyword evidence="3" id="KW-1185">Reference proteome</keyword>
<proteinExistence type="predicted"/>
<reference evidence="2 3" key="1">
    <citation type="submission" date="2011-07" db="EMBL/GenBank/DDBJ databases">
        <authorList>
            <person name="Coyne R."/>
            <person name="Brami D."/>
            <person name="Johnson J."/>
            <person name="Hostetler J."/>
            <person name="Hannick L."/>
            <person name="Clark T."/>
            <person name="Cassidy-Hanley D."/>
            <person name="Inman J."/>
        </authorList>
    </citation>
    <scope>NUCLEOTIDE SEQUENCE [LARGE SCALE GENOMIC DNA]</scope>
    <source>
        <strain evidence="2 3">G5</strain>
    </source>
</reference>
<dbReference type="OMA" id="YWIELVV"/>
<dbReference type="InParanoid" id="G0R2D4"/>
<gene>
    <name evidence="2" type="ORF">IMG5_177170</name>
</gene>
<feature type="transmembrane region" description="Helical" evidence="1">
    <location>
        <begin position="95"/>
        <end position="116"/>
    </location>
</feature>
<dbReference type="eggNOG" id="ENOG502SSA1">
    <property type="taxonomic scope" value="Eukaryota"/>
</dbReference>
<dbReference type="RefSeq" id="XP_004027715.1">
    <property type="nucleotide sequence ID" value="XM_004027666.1"/>
</dbReference>
<organism evidence="2 3">
    <name type="scientific">Ichthyophthirius multifiliis</name>
    <name type="common">White spot disease agent</name>
    <name type="synonym">Ich</name>
    <dbReference type="NCBI Taxonomy" id="5932"/>
    <lineage>
        <taxon>Eukaryota</taxon>
        <taxon>Sar</taxon>
        <taxon>Alveolata</taxon>
        <taxon>Ciliophora</taxon>
        <taxon>Intramacronucleata</taxon>
        <taxon>Oligohymenophorea</taxon>
        <taxon>Hymenostomatida</taxon>
        <taxon>Ophryoglenina</taxon>
        <taxon>Ichthyophthirius</taxon>
    </lineage>
</organism>
<accession>G0R2D4</accession>
<sequence>MKRKTTFVPGDFLTRAEKIEQITIPLSTDNKIIVTPNNEGLGFRKNCYNQEQLANKVEKKKFDLTIIQANKICETVWKNKKMEEEAEYSKSLKTVLYVAIFFSILSFVLLIILVYGDGTDSLLWASISLICIAGTLILIVVIKSLFTEPKFIDLEKTIMDQLNIFFDKENNNFYSKNGLLWEVQEKFYWLTLHIK</sequence>
<dbReference type="EMBL" id="GL984254">
    <property type="protein sequence ID" value="EGR28370.1"/>
    <property type="molecule type" value="Genomic_DNA"/>
</dbReference>
<keyword evidence="1" id="KW-1133">Transmembrane helix</keyword>
<evidence type="ECO:0000313" key="3">
    <source>
        <dbReference type="Proteomes" id="UP000008983"/>
    </source>
</evidence>
<keyword evidence="1" id="KW-0812">Transmembrane</keyword>